<feature type="compositionally biased region" description="Basic residues" evidence="3">
    <location>
        <begin position="283"/>
        <end position="294"/>
    </location>
</feature>
<dbReference type="InterPro" id="IPR006164">
    <property type="entry name" value="DNA_bd_Ku70/Ku80"/>
</dbReference>
<comment type="function">
    <text evidence="2">With LigD forms a non-homologous end joining (NHEJ) DNA repair enzyme, which repairs dsDNA breaks with reduced fidelity. Binds linear dsDNA with 5'- and 3'- overhangs but not closed circular dsDNA nor ssDNA. Recruits and stimulates the ligase activity of LigD.</text>
</comment>
<keyword evidence="6" id="KW-1185">Reference proteome</keyword>
<proteinExistence type="inferred from homology"/>
<dbReference type="CDD" id="cd00789">
    <property type="entry name" value="KU_like"/>
    <property type="match status" value="1"/>
</dbReference>
<dbReference type="SMART" id="SM00559">
    <property type="entry name" value="Ku78"/>
    <property type="match status" value="1"/>
</dbReference>
<dbReference type="InterPro" id="IPR016194">
    <property type="entry name" value="SPOC-like_C_dom_sf"/>
</dbReference>
<protein>
    <recommendedName>
        <fullName evidence="2">Non-homologous end joining protein Ku</fullName>
    </recommendedName>
</protein>
<evidence type="ECO:0000259" key="4">
    <source>
        <dbReference type="SMART" id="SM00559"/>
    </source>
</evidence>
<feature type="domain" description="Ku" evidence="4">
    <location>
        <begin position="57"/>
        <end position="188"/>
    </location>
</feature>
<comment type="subunit">
    <text evidence="2">Homodimer. Interacts with LigD.</text>
</comment>
<reference evidence="6" key="1">
    <citation type="journal article" date="2019" name="Int. J. Syst. Evol. Microbiol.">
        <title>The Global Catalogue of Microorganisms (GCM) 10K type strain sequencing project: providing services to taxonomists for standard genome sequencing and annotation.</title>
        <authorList>
            <consortium name="The Broad Institute Genomics Platform"/>
            <consortium name="The Broad Institute Genome Sequencing Center for Infectious Disease"/>
            <person name="Wu L."/>
            <person name="Ma J."/>
        </authorList>
    </citation>
    <scope>NUCLEOTIDE SEQUENCE [LARGE SCALE GENOMIC DNA]</scope>
    <source>
        <strain evidence="6">JCM 17666</strain>
    </source>
</reference>
<organism evidence="5 6">
    <name type="scientific">Pigmentiphaga soli</name>
    <dbReference type="NCBI Taxonomy" id="1007095"/>
    <lineage>
        <taxon>Bacteria</taxon>
        <taxon>Pseudomonadati</taxon>
        <taxon>Pseudomonadota</taxon>
        <taxon>Betaproteobacteria</taxon>
        <taxon>Burkholderiales</taxon>
        <taxon>Alcaligenaceae</taxon>
        <taxon>Pigmentiphaga</taxon>
    </lineage>
</organism>
<name>A0ABP8HDC4_9BURK</name>
<feature type="compositionally biased region" description="Low complexity" evidence="3">
    <location>
        <begin position="272"/>
        <end position="282"/>
    </location>
</feature>
<evidence type="ECO:0000313" key="6">
    <source>
        <dbReference type="Proteomes" id="UP001501671"/>
    </source>
</evidence>
<dbReference type="PANTHER" id="PTHR41251:SF1">
    <property type="entry name" value="NON-HOMOLOGOUS END JOINING PROTEIN KU"/>
    <property type="match status" value="1"/>
</dbReference>
<keyword evidence="2" id="KW-0227">DNA damage</keyword>
<evidence type="ECO:0000256" key="2">
    <source>
        <dbReference type="HAMAP-Rule" id="MF_01875"/>
    </source>
</evidence>
<accession>A0ABP8HDC4</accession>
<evidence type="ECO:0000313" key="5">
    <source>
        <dbReference type="EMBL" id="GAA4337786.1"/>
    </source>
</evidence>
<dbReference type="PIRSF" id="PIRSF006493">
    <property type="entry name" value="Prok_Ku"/>
    <property type="match status" value="1"/>
</dbReference>
<dbReference type="Proteomes" id="UP001501671">
    <property type="component" value="Unassembled WGS sequence"/>
</dbReference>
<dbReference type="InterPro" id="IPR009187">
    <property type="entry name" value="Prok_Ku"/>
</dbReference>
<dbReference type="Gene3D" id="2.40.290.10">
    <property type="match status" value="1"/>
</dbReference>
<evidence type="ECO:0000256" key="1">
    <source>
        <dbReference type="ARBA" id="ARBA00023125"/>
    </source>
</evidence>
<keyword evidence="2" id="KW-0234">DNA repair</keyword>
<dbReference type="RefSeq" id="WP_345251068.1">
    <property type="nucleotide sequence ID" value="NZ_BAABFO010000018.1"/>
</dbReference>
<gene>
    <name evidence="2" type="primary">ku</name>
    <name evidence="5" type="ORF">GCM10023144_34000</name>
</gene>
<dbReference type="NCBIfam" id="TIGR02772">
    <property type="entry name" value="Ku_bact"/>
    <property type="match status" value="1"/>
</dbReference>
<dbReference type="Pfam" id="PF02735">
    <property type="entry name" value="Ku"/>
    <property type="match status" value="1"/>
</dbReference>
<dbReference type="EMBL" id="BAABFO010000018">
    <property type="protein sequence ID" value="GAA4337786.1"/>
    <property type="molecule type" value="Genomic_DNA"/>
</dbReference>
<feature type="region of interest" description="Disordered" evidence="3">
    <location>
        <begin position="269"/>
        <end position="294"/>
    </location>
</feature>
<comment type="similarity">
    <text evidence="2">Belongs to the prokaryotic Ku family.</text>
</comment>
<dbReference type="HAMAP" id="MF_01875">
    <property type="entry name" value="Prokaryotic_Ku"/>
    <property type="match status" value="1"/>
</dbReference>
<evidence type="ECO:0000256" key="3">
    <source>
        <dbReference type="SAM" id="MobiDB-lite"/>
    </source>
</evidence>
<keyword evidence="2" id="KW-0233">DNA recombination</keyword>
<comment type="caution">
    <text evidence="5">The sequence shown here is derived from an EMBL/GenBank/DDBJ whole genome shotgun (WGS) entry which is preliminary data.</text>
</comment>
<keyword evidence="1 2" id="KW-0238">DNA-binding</keyword>
<dbReference type="SUPFAM" id="SSF100939">
    <property type="entry name" value="SPOC domain-like"/>
    <property type="match status" value="1"/>
</dbReference>
<dbReference type="PANTHER" id="PTHR41251">
    <property type="entry name" value="NON-HOMOLOGOUS END JOINING PROTEIN KU"/>
    <property type="match status" value="1"/>
</dbReference>
<sequence>MATASSRVLWKGAISFGLVHIPVSLHAATRENDIDFDWLDRRSMDPVGYKRINKRTGREIAREDIVRGVAYEDGQYVVLSDDEIRAAYPESTQTIDIETFVSAAEVPFIYLERPYYLAPLGKGAKVYALLREALLKTGRIGIARVVMQHKQHLAALVAAGPGLVLNLLRWADEIRSWGDLDLPAEGPRAAGLSDREMKMATQLIEEMSGSWNPADYKEEFKDKIMALVKRKIDADETQSVTRIEPLEGGRGGGAEVVDLTLLLQRSLRQGGAAPAKTAARTARSPRKTASRKRA</sequence>